<name>A0A937X9T8_UNCEI</name>
<feature type="binding site" evidence="10">
    <location>
        <position position="286"/>
    </location>
    <ligand>
        <name>Zn(2+)</name>
        <dbReference type="ChEBI" id="CHEBI:29105"/>
    </ligand>
</feature>
<evidence type="ECO:0000256" key="5">
    <source>
        <dbReference type="ARBA" id="ARBA00022833"/>
    </source>
</evidence>
<protein>
    <recommendedName>
        <fullName evidence="10">Phosphomethylpyrimidine synthase</fullName>
        <ecNumber evidence="10">4.1.99.17</ecNumber>
    </recommendedName>
    <alternativeName>
        <fullName evidence="10">Hydroxymethylpyrimidine phosphate synthase</fullName>
        <shortName evidence="10">HMP-P synthase</shortName>
        <shortName evidence="10">HMP-phosphate synthase</shortName>
        <shortName evidence="10">HMPP synthase</shortName>
    </alternativeName>
    <alternativeName>
        <fullName evidence="10">Thiamine biosynthesis protein ThiC</fullName>
    </alternativeName>
</protein>
<dbReference type="NCBIfam" id="NF009895">
    <property type="entry name" value="PRK13352.1"/>
    <property type="match status" value="1"/>
</dbReference>
<dbReference type="SFLD" id="SFLDG01114">
    <property type="entry name" value="phosphomethylpyrimidine_syntha"/>
    <property type="match status" value="1"/>
</dbReference>
<dbReference type="InterPro" id="IPR037509">
    <property type="entry name" value="ThiC"/>
</dbReference>
<feature type="binding site" evidence="10">
    <location>
        <position position="148"/>
    </location>
    <ligand>
        <name>substrate</name>
    </ligand>
</feature>
<dbReference type="Gene3D" id="6.10.250.620">
    <property type="match status" value="1"/>
</dbReference>
<feature type="binding site" evidence="10">
    <location>
        <position position="282"/>
    </location>
    <ligand>
        <name>substrate</name>
    </ligand>
</feature>
<feature type="binding site" evidence="10">
    <location>
        <begin position="202"/>
        <end position="204"/>
    </location>
    <ligand>
        <name>substrate</name>
    </ligand>
</feature>
<comment type="function">
    <text evidence="1 10">Catalyzes the synthesis of the hydroxymethylpyrimidine phosphate (HMP-P) moiety of thiamine from aminoimidazole ribotide (AIR) in a radical S-adenosyl-L-methionine (SAM)-dependent reaction.</text>
</comment>
<keyword evidence="7 10" id="KW-0408">Iron</keyword>
<evidence type="ECO:0000256" key="8">
    <source>
        <dbReference type="ARBA" id="ARBA00023014"/>
    </source>
</evidence>
<feature type="binding site" evidence="10">
    <location>
        <begin position="243"/>
        <end position="246"/>
    </location>
    <ligand>
        <name>substrate</name>
    </ligand>
</feature>
<feature type="binding site" evidence="10">
    <location>
        <position position="119"/>
    </location>
    <ligand>
        <name>substrate</name>
    </ligand>
</feature>
<dbReference type="EC" id="4.1.99.17" evidence="10"/>
<comment type="cofactor">
    <cofactor evidence="10">
        <name>[4Fe-4S] cluster</name>
        <dbReference type="ChEBI" id="CHEBI:49883"/>
    </cofactor>
    <text evidence="10">Binds 1 [4Fe-4S] cluster per subunit. The cluster is coordinated with 3 cysteines and an exchangeable S-adenosyl-L-methionine.</text>
</comment>
<organism evidence="11 12">
    <name type="scientific">Eiseniibacteriota bacterium</name>
    <dbReference type="NCBI Taxonomy" id="2212470"/>
    <lineage>
        <taxon>Bacteria</taxon>
        <taxon>Candidatus Eiseniibacteriota</taxon>
    </lineage>
</organism>
<dbReference type="AlphaFoldDB" id="A0A937X9T8"/>
<keyword evidence="6 10" id="KW-0784">Thiamine biosynthesis</keyword>
<dbReference type="Pfam" id="PF01964">
    <property type="entry name" value="ThiC_Rad_SAM"/>
    <property type="match status" value="1"/>
</dbReference>
<evidence type="ECO:0000313" key="11">
    <source>
        <dbReference type="EMBL" id="MBM3316511.1"/>
    </source>
</evidence>
<proteinExistence type="inferred from homology"/>
<keyword evidence="3 10" id="KW-0949">S-adenosyl-L-methionine</keyword>
<keyword evidence="4 10" id="KW-0479">Metal-binding</keyword>
<dbReference type="GO" id="GO:0009229">
    <property type="term" value="P:thiamine diphosphate biosynthetic process"/>
    <property type="evidence" value="ECO:0007669"/>
    <property type="project" value="UniProtKB-UniRule"/>
</dbReference>
<evidence type="ECO:0000313" key="12">
    <source>
        <dbReference type="Proteomes" id="UP000748308"/>
    </source>
</evidence>
<gene>
    <name evidence="10 11" type="primary">thiC</name>
    <name evidence="11" type="ORF">FJY75_01535</name>
</gene>
<feature type="binding site" evidence="10">
    <location>
        <position position="425"/>
    </location>
    <ligand>
        <name>[4Fe-4S] cluster</name>
        <dbReference type="ChEBI" id="CHEBI:49883"/>
        <note>4Fe-4S-S-AdoMet</note>
    </ligand>
</feature>
<keyword evidence="2 10" id="KW-0004">4Fe-4S</keyword>
<dbReference type="InterPro" id="IPR038521">
    <property type="entry name" value="ThiC/Bza_core_dom"/>
</dbReference>
<feature type="binding site" evidence="10">
    <location>
        <position position="182"/>
    </location>
    <ligand>
        <name>substrate</name>
    </ligand>
</feature>
<evidence type="ECO:0000256" key="1">
    <source>
        <dbReference type="ARBA" id="ARBA00003175"/>
    </source>
</evidence>
<comment type="similarity">
    <text evidence="10">Belongs to the ThiC family.</text>
</comment>
<feature type="binding site" evidence="10">
    <location>
        <position position="309"/>
    </location>
    <ligand>
        <name>substrate</name>
    </ligand>
</feature>
<evidence type="ECO:0000256" key="10">
    <source>
        <dbReference type="HAMAP-Rule" id="MF_00089"/>
    </source>
</evidence>
<dbReference type="SFLD" id="SFLDS00113">
    <property type="entry name" value="Radical_SAM_Phosphomethylpyrim"/>
    <property type="match status" value="1"/>
</dbReference>
<dbReference type="GO" id="GO:0009228">
    <property type="term" value="P:thiamine biosynthetic process"/>
    <property type="evidence" value="ECO:0007669"/>
    <property type="project" value="UniProtKB-UniRule"/>
</dbReference>
<dbReference type="HAMAP" id="MF_00089">
    <property type="entry name" value="ThiC"/>
    <property type="match status" value="1"/>
</dbReference>
<dbReference type="GO" id="GO:0008270">
    <property type="term" value="F:zinc ion binding"/>
    <property type="evidence" value="ECO:0007669"/>
    <property type="project" value="UniProtKB-UniRule"/>
</dbReference>
<keyword evidence="9 10" id="KW-0456">Lyase</keyword>
<feature type="binding site" evidence="10">
    <location>
        <position position="433"/>
    </location>
    <ligand>
        <name>[4Fe-4S] cluster</name>
        <dbReference type="ChEBI" id="CHEBI:49883"/>
        <note>4Fe-4S-S-AdoMet</note>
    </ligand>
</feature>
<feature type="binding site" evidence="10">
    <location>
        <position position="350"/>
    </location>
    <ligand>
        <name>Zn(2+)</name>
        <dbReference type="ChEBI" id="CHEBI:29105"/>
    </ligand>
</feature>
<keyword evidence="8 10" id="KW-0411">Iron-sulfur</keyword>
<dbReference type="Proteomes" id="UP000748308">
    <property type="component" value="Unassembled WGS sequence"/>
</dbReference>
<dbReference type="PANTHER" id="PTHR30557">
    <property type="entry name" value="THIAMINE BIOSYNTHESIS PROTEIN THIC"/>
    <property type="match status" value="1"/>
</dbReference>
<evidence type="ECO:0000256" key="9">
    <source>
        <dbReference type="ARBA" id="ARBA00023239"/>
    </source>
</evidence>
<comment type="caution">
    <text evidence="11">The sequence shown here is derived from an EMBL/GenBank/DDBJ whole genome shotgun (WGS) entry which is preliminary data.</text>
</comment>
<comment type="pathway">
    <text evidence="10">Cofactor biosynthesis; thiamine diphosphate biosynthesis.</text>
</comment>
<dbReference type="GO" id="GO:0070284">
    <property type="term" value="F:phosphomethylpyrimidine synthase activity"/>
    <property type="evidence" value="ECO:0007669"/>
    <property type="project" value="UniProtKB-EC"/>
</dbReference>
<feature type="binding site" evidence="10">
    <location>
        <position position="428"/>
    </location>
    <ligand>
        <name>[4Fe-4S] cluster</name>
        <dbReference type="ChEBI" id="CHEBI:49883"/>
        <note>4Fe-4S-S-AdoMet</note>
    </ligand>
</feature>
<evidence type="ECO:0000256" key="6">
    <source>
        <dbReference type="ARBA" id="ARBA00022977"/>
    </source>
</evidence>
<dbReference type="NCBIfam" id="TIGR00190">
    <property type="entry name" value="thiC"/>
    <property type="match status" value="1"/>
</dbReference>
<dbReference type="EMBL" id="VGIY01000018">
    <property type="protein sequence ID" value="MBM3316511.1"/>
    <property type="molecule type" value="Genomic_DNA"/>
</dbReference>
<comment type="catalytic activity">
    <reaction evidence="10">
        <text>5-amino-1-(5-phospho-beta-D-ribosyl)imidazole + S-adenosyl-L-methionine = 4-amino-2-methyl-5-(phosphooxymethyl)pyrimidine + CO + 5'-deoxyadenosine + formate + L-methionine + 3 H(+)</text>
        <dbReference type="Rhea" id="RHEA:24840"/>
        <dbReference type="ChEBI" id="CHEBI:15378"/>
        <dbReference type="ChEBI" id="CHEBI:15740"/>
        <dbReference type="ChEBI" id="CHEBI:17245"/>
        <dbReference type="ChEBI" id="CHEBI:17319"/>
        <dbReference type="ChEBI" id="CHEBI:57844"/>
        <dbReference type="ChEBI" id="CHEBI:58354"/>
        <dbReference type="ChEBI" id="CHEBI:59789"/>
        <dbReference type="ChEBI" id="CHEBI:137981"/>
        <dbReference type="EC" id="4.1.99.17"/>
    </reaction>
</comment>
<feature type="binding site" evidence="10">
    <location>
        <position position="90"/>
    </location>
    <ligand>
        <name>substrate</name>
    </ligand>
</feature>
<sequence length="449" mass="48620">MTRSRVIDGGQTVMQTQLEAARAGRITPAARRVAEREGLAPEQVRDFVAAGRVVIPANVHHLPAALGGDGSGVLDPLGIGRPLRTKVNANLGTSPDHSCQDEERVKMELAVRYGADAVMDLSTGGDLDAIRRHLIAHATVPLGTVPIYEMIRDRPIEALTREEMLATIEKQARQGVDFFTIHAGILREHLPLAARRLAGIVSRGGSLLAAWMTHHEAQNPFYEMFDDLCAILRAHDVAFSLGDGLRPGCLADASDEAQFAELRALGGLVRRARAQGCQVMVEGPGHVPFDQIERNMRIEEELCDGAPFYVLGPVVTDAAPGYDHITSAIGATAAAYHGAAFLCYVTPAEHLGLPGPADVREGVIAHRIAAHAADIARGLPGARERDDAMSRARAAFDWEAQMTLALDATRAREIRKNAGADEDFCSMCGRDWCAMRRSRDVLARHRDRP</sequence>
<evidence type="ECO:0000256" key="2">
    <source>
        <dbReference type="ARBA" id="ARBA00022485"/>
    </source>
</evidence>
<dbReference type="SFLD" id="SFLDF00407">
    <property type="entry name" value="phosphomethylpyrimidine_syntha"/>
    <property type="match status" value="1"/>
</dbReference>
<accession>A0A937X9T8</accession>
<dbReference type="PANTHER" id="PTHR30557:SF1">
    <property type="entry name" value="PHOSPHOMETHYLPYRIMIDINE SYNTHASE, CHLOROPLASTIC"/>
    <property type="match status" value="1"/>
</dbReference>
<evidence type="ECO:0000256" key="7">
    <source>
        <dbReference type="ARBA" id="ARBA00023004"/>
    </source>
</evidence>
<keyword evidence="5 10" id="KW-0862">Zinc</keyword>
<dbReference type="FunFam" id="3.20.20.540:FF:000001">
    <property type="entry name" value="Phosphomethylpyrimidine synthase"/>
    <property type="match status" value="1"/>
</dbReference>
<dbReference type="Gene3D" id="3.20.20.540">
    <property type="entry name" value="Radical SAM ThiC family, central domain"/>
    <property type="match status" value="1"/>
</dbReference>
<dbReference type="InterPro" id="IPR002817">
    <property type="entry name" value="ThiC/BzaA/B"/>
</dbReference>
<evidence type="ECO:0000256" key="3">
    <source>
        <dbReference type="ARBA" id="ARBA00022691"/>
    </source>
</evidence>
<reference evidence="11" key="1">
    <citation type="submission" date="2019-03" db="EMBL/GenBank/DDBJ databases">
        <title>Lake Tanganyika Metagenome-Assembled Genomes (MAGs).</title>
        <authorList>
            <person name="Tran P."/>
        </authorList>
    </citation>
    <scope>NUCLEOTIDE SEQUENCE</scope>
    <source>
        <strain evidence="11">M_DeepCast_400m_m2_100</strain>
    </source>
</reference>
<dbReference type="GO" id="GO:0051539">
    <property type="term" value="F:4 iron, 4 sulfur cluster binding"/>
    <property type="evidence" value="ECO:0007669"/>
    <property type="project" value="UniProtKB-KW"/>
</dbReference>
<evidence type="ECO:0000256" key="4">
    <source>
        <dbReference type="ARBA" id="ARBA00022723"/>
    </source>
</evidence>